<dbReference type="EMBL" id="QKYU01000032">
    <property type="protein sequence ID" value="PZW38947.1"/>
    <property type="molecule type" value="Genomic_DNA"/>
</dbReference>
<dbReference type="GO" id="GO:0046872">
    <property type="term" value="F:metal ion binding"/>
    <property type="evidence" value="ECO:0007669"/>
    <property type="project" value="UniProtKB-KW"/>
</dbReference>
<dbReference type="AlphaFoldDB" id="A0A2W7II02"/>
<proteinExistence type="predicted"/>
<dbReference type="Pfam" id="PF01557">
    <property type="entry name" value="FAA_hydrolase"/>
    <property type="match status" value="1"/>
</dbReference>
<dbReference type="InterPro" id="IPR036663">
    <property type="entry name" value="Fumarylacetoacetase_C_sf"/>
</dbReference>
<dbReference type="PANTHER" id="PTHR11820">
    <property type="entry name" value="ACYLPYRUVASE"/>
    <property type="match status" value="1"/>
</dbReference>
<gene>
    <name evidence="4" type="ORF">C8P66_13230</name>
</gene>
<evidence type="ECO:0000259" key="3">
    <source>
        <dbReference type="Pfam" id="PF10370"/>
    </source>
</evidence>
<name>A0A2W7II02_9PROT</name>
<dbReference type="Proteomes" id="UP000249688">
    <property type="component" value="Unassembled WGS sequence"/>
</dbReference>
<sequence length="256" mass="27192">MADLWVRFRHGEATGFGLLDGERIHVHAGDMFEAPRSTGEVVSLADARLLAPVVPGAFIGLWNNFFEAAAKQGNAIPTEPLWFLKSPRSFAGPGDPIRPPSGYTGRVLYEGELGLVIGRSCKDLDEAEAQGAIFGITCVNDVTALDLLIADPSFPQWARAKGCDGFGPIGPAIATGLDWSSLRVKTALNGRVRQDYPLSDMILPPARIVSLISREMTLHAGDVIACGTSLGALPMRPGMLVEVSIKGIGVLANPYG</sequence>
<dbReference type="PANTHER" id="PTHR11820:SF7">
    <property type="entry name" value="ACYLPYRUVASE FAHD1, MITOCHONDRIAL"/>
    <property type="match status" value="1"/>
</dbReference>
<feature type="domain" description="Rv2993c-like N-terminal" evidence="3">
    <location>
        <begin position="5"/>
        <end position="52"/>
    </location>
</feature>
<protein>
    <submittedName>
        <fullName evidence="4">2-keto-4-pentenoate hydratase/2-oxohepta-3-ene-1,7-dioic acid hydratase in catechol pathway</fullName>
    </submittedName>
</protein>
<dbReference type="InterPro" id="IPR011234">
    <property type="entry name" value="Fumarylacetoacetase-like_C"/>
</dbReference>
<accession>A0A2W7II02</accession>
<dbReference type="OrthoDB" id="5197601at2"/>
<evidence type="ECO:0000313" key="4">
    <source>
        <dbReference type="EMBL" id="PZW38947.1"/>
    </source>
</evidence>
<dbReference type="RefSeq" id="WP_111400214.1">
    <property type="nucleotide sequence ID" value="NZ_QKYU01000032.1"/>
</dbReference>
<reference evidence="4 5" key="1">
    <citation type="submission" date="2018-06" db="EMBL/GenBank/DDBJ databases">
        <title>Genomic Encyclopedia of Archaeal and Bacterial Type Strains, Phase II (KMG-II): from individual species to whole genera.</title>
        <authorList>
            <person name="Goeker M."/>
        </authorList>
    </citation>
    <scope>NUCLEOTIDE SEQUENCE [LARGE SCALE GENOMIC DNA]</scope>
    <source>
        <strain evidence="4 5">DSM 24525</strain>
    </source>
</reference>
<evidence type="ECO:0000313" key="5">
    <source>
        <dbReference type="Proteomes" id="UP000249688"/>
    </source>
</evidence>
<evidence type="ECO:0000259" key="2">
    <source>
        <dbReference type="Pfam" id="PF01557"/>
    </source>
</evidence>
<dbReference type="SUPFAM" id="SSF56529">
    <property type="entry name" value="FAH"/>
    <property type="match status" value="1"/>
</dbReference>
<dbReference type="Gene3D" id="2.30.30.370">
    <property type="entry name" value="FAH"/>
    <property type="match status" value="1"/>
</dbReference>
<evidence type="ECO:0000256" key="1">
    <source>
        <dbReference type="ARBA" id="ARBA00022723"/>
    </source>
</evidence>
<dbReference type="InterPro" id="IPR018833">
    <property type="entry name" value="Rv2993c-like_N"/>
</dbReference>
<organism evidence="4 5">
    <name type="scientific">Humitalea rosea</name>
    <dbReference type="NCBI Taxonomy" id="990373"/>
    <lineage>
        <taxon>Bacteria</taxon>
        <taxon>Pseudomonadati</taxon>
        <taxon>Pseudomonadota</taxon>
        <taxon>Alphaproteobacteria</taxon>
        <taxon>Acetobacterales</taxon>
        <taxon>Roseomonadaceae</taxon>
        <taxon>Humitalea</taxon>
    </lineage>
</organism>
<dbReference type="GO" id="GO:0018773">
    <property type="term" value="F:acetylpyruvate hydrolase activity"/>
    <property type="evidence" value="ECO:0007669"/>
    <property type="project" value="TreeGrafter"/>
</dbReference>
<keyword evidence="1" id="KW-0479">Metal-binding</keyword>
<comment type="caution">
    <text evidence="4">The sequence shown here is derived from an EMBL/GenBank/DDBJ whole genome shotgun (WGS) entry which is preliminary data.</text>
</comment>
<dbReference type="Pfam" id="PF10370">
    <property type="entry name" value="Rv2993c-like_N"/>
    <property type="match status" value="1"/>
</dbReference>
<feature type="domain" description="Fumarylacetoacetase-like C-terminal" evidence="2">
    <location>
        <begin position="59"/>
        <end position="253"/>
    </location>
</feature>
<dbReference type="Gene3D" id="3.90.850.10">
    <property type="entry name" value="Fumarylacetoacetase-like, C-terminal domain"/>
    <property type="match status" value="1"/>
</dbReference>
<keyword evidence="5" id="KW-1185">Reference proteome</keyword>